<dbReference type="GO" id="GO:0018786">
    <property type="term" value="F:haloalkane dehalogenase activity"/>
    <property type="evidence" value="ECO:0007669"/>
    <property type="project" value="UniProtKB-EC"/>
</dbReference>
<dbReference type="Pfam" id="PF00561">
    <property type="entry name" value="Abhydrolase_1"/>
    <property type="match status" value="1"/>
</dbReference>
<dbReference type="EC" id="3.8.1.5" evidence="3"/>
<evidence type="ECO:0000256" key="1">
    <source>
        <dbReference type="ARBA" id="ARBA00022801"/>
    </source>
</evidence>
<dbReference type="Gene3D" id="3.40.50.1820">
    <property type="entry name" value="alpha/beta hydrolase"/>
    <property type="match status" value="1"/>
</dbReference>
<comment type="caution">
    <text evidence="3">The sequence shown here is derived from an EMBL/GenBank/DDBJ whole genome shotgun (WGS) entry which is preliminary data.</text>
</comment>
<dbReference type="PRINTS" id="PR00111">
    <property type="entry name" value="ABHYDROLASE"/>
</dbReference>
<evidence type="ECO:0000259" key="2">
    <source>
        <dbReference type="Pfam" id="PF00561"/>
    </source>
</evidence>
<dbReference type="InterPro" id="IPR051340">
    <property type="entry name" value="Haloalkane_dehalogenase"/>
</dbReference>
<feature type="domain" description="AB hydrolase-1" evidence="2">
    <location>
        <begin position="49"/>
        <end position="285"/>
    </location>
</feature>
<keyword evidence="1 3" id="KW-0378">Hydrolase</keyword>
<keyword evidence="4" id="KW-1185">Reference proteome</keyword>
<dbReference type="EMBL" id="JBHRXI010000006">
    <property type="protein sequence ID" value="MFC3613619.1"/>
    <property type="molecule type" value="Genomic_DNA"/>
</dbReference>
<reference evidence="4" key="1">
    <citation type="journal article" date="2019" name="Int. J. Syst. Evol. Microbiol.">
        <title>The Global Catalogue of Microorganisms (GCM) 10K type strain sequencing project: providing services to taxonomists for standard genome sequencing and annotation.</title>
        <authorList>
            <consortium name="The Broad Institute Genomics Platform"/>
            <consortium name="The Broad Institute Genome Sequencing Center for Infectious Disease"/>
            <person name="Wu L."/>
            <person name="Ma J."/>
        </authorList>
    </citation>
    <scope>NUCLEOTIDE SEQUENCE [LARGE SCALE GENOMIC DNA]</scope>
    <source>
        <strain evidence="4">KCTC 42911</strain>
    </source>
</reference>
<dbReference type="InterPro" id="IPR000073">
    <property type="entry name" value="AB_hydrolase_1"/>
</dbReference>
<name>A0ABV7TDG1_9RHOB</name>
<dbReference type="PRINTS" id="PR00412">
    <property type="entry name" value="EPOXHYDRLASE"/>
</dbReference>
<dbReference type="InterPro" id="IPR000639">
    <property type="entry name" value="Epox_hydrolase-like"/>
</dbReference>
<dbReference type="SUPFAM" id="SSF53474">
    <property type="entry name" value="alpha/beta-Hydrolases"/>
    <property type="match status" value="1"/>
</dbReference>
<evidence type="ECO:0000313" key="4">
    <source>
        <dbReference type="Proteomes" id="UP001595629"/>
    </source>
</evidence>
<dbReference type="InterPro" id="IPR029058">
    <property type="entry name" value="AB_hydrolase_fold"/>
</dbReference>
<dbReference type="NCBIfam" id="NF002043">
    <property type="entry name" value="PRK00870.1"/>
    <property type="match status" value="1"/>
</dbReference>
<evidence type="ECO:0000313" key="3">
    <source>
        <dbReference type="EMBL" id="MFC3613619.1"/>
    </source>
</evidence>
<proteinExistence type="predicted"/>
<sequence length="305" mass="34244">MIEALRTPDARFETLPDYDFAPHYIEDLPGYEGLRGHYLDEGPRDAEEVFLCLHGEPTWSYLYRKMIPVFAKAGVRVIAPDWLGFGRSDKPVDDATYHFDFHRNYMLALIERLDLKNITLVCQDWGGLLGLTLPMEMPERFKRLLIMNTALMAGPANSPAFDEWKETITANPDVPLAAVMQKYAPEISAAEAEAYAAPFPDQRYKAGVRRFPEMVATTMDTPGVAISQKAGKFWSQDWTGESYMAIGMQDEMLGPQVMRHMQTVIRGCPDPMEIEQAGHFVQEQGVAVAERALEAFGLATGTART</sequence>
<organism evidence="3 4">
    <name type="scientific">Lutimaribacter marinistellae</name>
    <dbReference type="NCBI Taxonomy" id="1820329"/>
    <lineage>
        <taxon>Bacteria</taxon>
        <taxon>Pseudomonadati</taxon>
        <taxon>Pseudomonadota</taxon>
        <taxon>Alphaproteobacteria</taxon>
        <taxon>Rhodobacterales</taxon>
        <taxon>Roseobacteraceae</taxon>
        <taxon>Lutimaribacter</taxon>
    </lineage>
</organism>
<dbReference type="RefSeq" id="WP_386734805.1">
    <property type="nucleotide sequence ID" value="NZ_JBHRXI010000006.1"/>
</dbReference>
<gene>
    <name evidence="3" type="ORF">ACFORG_07585</name>
</gene>
<dbReference type="PANTHER" id="PTHR42977:SF3">
    <property type="entry name" value="AB HYDROLASE-1 DOMAIN-CONTAINING PROTEIN"/>
    <property type="match status" value="1"/>
</dbReference>
<accession>A0ABV7TDG1</accession>
<dbReference type="Proteomes" id="UP001595629">
    <property type="component" value="Unassembled WGS sequence"/>
</dbReference>
<dbReference type="PANTHER" id="PTHR42977">
    <property type="entry name" value="HYDROLASE-RELATED"/>
    <property type="match status" value="1"/>
</dbReference>
<protein>
    <submittedName>
        <fullName evidence="3">Haloalkane dehalogenase</fullName>
        <ecNumber evidence="3">3.8.1.5</ecNumber>
    </submittedName>
</protein>